<dbReference type="InterPro" id="IPR044839">
    <property type="entry name" value="NDR1-like"/>
</dbReference>
<dbReference type="PANTHER" id="PTHR31415">
    <property type="entry name" value="OS05G0367900 PROTEIN"/>
    <property type="match status" value="1"/>
</dbReference>
<evidence type="ECO:0000313" key="5">
    <source>
        <dbReference type="Proteomes" id="UP000078284"/>
    </source>
</evidence>
<keyword evidence="2 3" id="KW-0472">Membrane</keyword>
<feature type="transmembrane region" description="Helical" evidence="3">
    <location>
        <begin position="199"/>
        <end position="221"/>
    </location>
</feature>
<dbReference type="Proteomes" id="UP000078284">
    <property type="component" value="Chromosome 3"/>
</dbReference>
<evidence type="ECO:0000313" key="4">
    <source>
        <dbReference type="EMBL" id="OAP02522.1"/>
    </source>
</evidence>
<evidence type="ECO:0000256" key="2">
    <source>
        <dbReference type="ARBA" id="ARBA00023136"/>
    </source>
</evidence>
<gene>
    <name evidence="4" type="ordered locus">AXX17_At3g21980</name>
</gene>
<name>A0A178VCB6_ARATH</name>
<dbReference type="ExpressionAtlas" id="A0A178VCB6">
    <property type="expression patterns" value="baseline and differential"/>
</dbReference>
<proteinExistence type="predicted"/>
<comment type="subcellular location">
    <subcellularLocation>
        <location evidence="1">Membrane</location>
    </subcellularLocation>
</comment>
<dbReference type="GO" id="GO:0098542">
    <property type="term" value="P:defense response to other organism"/>
    <property type="evidence" value="ECO:0007669"/>
    <property type="project" value="InterPro"/>
</dbReference>
<feature type="transmembrane region" description="Helical" evidence="3">
    <location>
        <begin position="6"/>
        <end position="33"/>
    </location>
</feature>
<protein>
    <submittedName>
        <fullName evidence="4">Uncharacterized protein</fullName>
    </submittedName>
</protein>
<organism evidence="4 5">
    <name type="scientific">Arabidopsis thaliana</name>
    <name type="common">Mouse-ear cress</name>
    <dbReference type="NCBI Taxonomy" id="3702"/>
    <lineage>
        <taxon>Eukaryota</taxon>
        <taxon>Viridiplantae</taxon>
        <taxon>Streptophyta</taxon>
        <taxon>Embryophyta</taxon>
        <taxon>Tracheophyta</taxon>
        <taxon>Spermatophyta</taxon>
        <taxon>Magnoliopsida</taxon>
        <taxon>eudicotyledons</taxon>
        <taxon>Gunneridae</taxon>
        <taxon>Pentapetalae</taxon>
        <taxon>rosids</taxon>
        <taxon>malvids</taxon>
        <taxon>Brassicales</taxon>
        <taxon>Brassicaceae</taxon>
        <taxon>Camelineae</taxon>
        <taxon>Arabidopsis</taxon>
    </lineage>
</organism>
<keyword evidence="3" id="KW-1133">Transmembrane helix</keyword>
<accession>A0A178VCB6</accession>
<dbReference type="GO" id="GO:0016020">
    <property type="term" value="C:membrane"/>
    <property type="evidence" value="ECO:0007669"/>
    <property type="project" value="UniProtKB-SubCell"/>
</dbReference>
<comment type="caution">
    <text evidence="4">The sequence shown here is derived from an EMBL/GenBank/DDBJ whole genome shotgun (WGS) entry which is preliminary data.</text>
</comment>
<evidence type="ECO:0000256" key="3">
    <source>
        <dbReference type="SAM" id="Phobius"/>
    </source>
</evidence>
<evidence type="ECO:0000256" key="1">
    <source>
        <dbReference type="ARBA" id="ARBA00004370"/>
    </source>
</evidence>
<dbReference type="AlphaFoldDB" id="A0A178VCB6"/>
<dbReference type="PANTHER" id="PTHR31415:SF52">
    <property type="entry name" value="LATE EMBRYOGENESIS ABUNDANT (LEA) HYDROXYPROLINE-RICH GLYCOPROTEIN FAMILY-RELATED"/>
    <property type="match status" value="1"/>
</dbReference>
<sequence>MDRDDAWEWFVTIVGSLMTLLYVSFLLALCLWLSTLVHHIPRCSIHYFYIPALNKSLISSDNTTLNFMVRLKNINAKQGIYYEDLHLSFSTRINNSSLLVANYTVPRFYQGHEKKAKKWGQALPFNNQTVIQAVLPNGSAIFRVDLKMQVKYKVMSWKTKRYKLKASVNLEVNEDGATKVKDKEDGIKMKISDSSPQRLTFFQVCFSIICVLMNWLIFLAFR</sequence>
<keyword evidence="3" id="KW-0812">Transmembrane</keyword>
<reference evidence="5" key="1">
    <citation type="journal article" date="2016" name="Proc. Natl. Acad. Sci. U.S.A.">
        <title>Chromosome-level assembly of Arabidopsis thaliana Ler reveals the extent of translocation and inversion polymorphisms.</title>
        <authorList>
            <person name="Zapata L."/>
            <person name="Ding J."/>
            <person name="Willing E.M."/>
            <person name="Hartwig B."/>
            <person name="Bezdan D."/>
            <person name="Jiao W.B."/>
            <person name="Patel V."/>
            <person name="Velikkakam James G."/>
            <person name="Koornneef M."/>
            <person name="Ossowski S."/>
            <person name="Schneeberger K."/>
        </authorList>
    </citation>
    <scope>NUCLEOTIDE SEQUENCE [LARGE SCALE GENOMIC DNA]</scope>
    <source>
        <strain evidence="5">cv. Landsberg erecta</strain>
    </source>
</reference>
<dbReference type="EMBL" id="LUHQ01000003">
    <property type="protein sequence ID" value="OAP02522.1"/>
    <property type="molecule type" value="Genomic_DNA"/>
</dbReference>